<evidence type="ECO:0000256" key="10">
    <source>
        <dbReference type="ARBA" id="ARBA00022842"/>
    </source>
</evidence>
<evidence type="ECO:0000256" key="2">
    <source>
        <dbReference type="ARBA" id="ARBA00008653"/>
    </source>
</evidence>
<evidence type="ECO:0000256" key="14">
    <source>
        <dbReference type="ARBA" id="ARBA00049255"/>
    </source>
</evidence>
<dbReference type="SUPFAM" id="SSF46955">
    <property type="entry name" value="Putative DNA-binding domain"/>
    <property type="match status" value="1"/>
</dbReference>
<dbReference type="PROSITE" id="PS50886">
    <property type="entry name" value="TRBD"/>
    <property type="match status" value="1"/>
</dbReference>
<dbReference type="InterPro" id="IPR005146">
    <property type="entry name" value="B3/B4_tRNA-bd"/>
</dbReference>
<evidence type="ECO:0000256" key="12">
    <source>
        <dbReference type="ARBA" id="ARBA00022917"/>
    </source>
</evidence>
<dbReference type="InterPro" id="IPR045060">
    <property type="entry name" value="Phe-tRNA-ligase_IIc_bsu"/>
</dbReference>
<evidence type="ECO:0000256" key="3">
    <source>
        <dbReference type="ARBA" id="ARBA00011209"/>
    </source>
</evidence>
<evidence type="ECO:0000313" key="20">
    <source>
        <dbReference type="EMBL" id="PVH30558.1"/>
    </source>
</evidence>
<evidence type="ECO:0000256" key="1">
    <source>
        <dbReference type="ARBA" id="ARBA00004496"/>
    </source>
</evidence>
<dbReference type="Pfam" id="PF03483">
    <property type="entry name" value="B3_4"/>
    <property type="match status" value="1"/>
</dbReference>
<dbReference type="CDD" id="cd02796">
    <property type="entry name" value="tRNA_bind_bactPheRS"/>
    <property type="match status" value="1"/>
</dbReference>
<dbReference type="PANTHER" id="PTHR10947:SF0">
    <property type="entry name" value="PHENYLALANINE--TRNA LIGASE BETA SUBUNIT"/>
    <property type="match status" value="1"/>
</dbReference>
<dbReference type="PANTHER" id="PTHR10947">
    <property type="entry name" value="PHENYLALANYL-TRNA SYNTHETASE BETA CHAIN AND LEUCINE-RICH REPEAT-CONTAINING PROTEIN 47"/>
    <property type="match status" value="1"/>
</dbReference>
<name>A0A2T8HYQ4_9RHOB</name>
<evidence type="ECO:0000256" key="4">
    <source>
        <dbReference type="ARBA" id="ARBA00022490"/>
    </source>
</evidence>
<dbReference type="SMART" id="SM00896">
    <property type="entry name" value="FDX-ACB"/>
    <property type="match status" value="1"/>
</dbReference>
<evidence type="ECO:0000259" key="19">
    <source>
        <dbReference type="PROSITE" id="PS51483"/>
    </source>
</evidence>
<dbReference type="SUPFAM" id="SSF50249">
    <property type="entry name" value="Nucleic acid-binding proteins"/>
    <property type="match status" value="1"/>
</dbReference>
<dbReference type="SMART" id="SM00874">
    <property type="entry name" value="B5"/>
    <property type="match status" value="1"/>
</dbReference>
<feature type="domain" description="FDX-ACB" evidence="18">
    <location>
        <begin position="709"/>
        <end position="806"/>
    </location>
</feature>
<feature type="domain" description="TRNA-binding" evidence="17">
    <location>
        <begin position="39"/>
        <end position="155"/>
    </location>
</feature>
<evidence type="ECO:0000259" key="17">
    <source>
        <dbReference type="PROSITE" id="PS50886"/>
    </source>
</evidence>
<dbReference type="InterPro" id="IPR012340">
    <property type="entry name" value="NA-bd_OB-fold"/>
</dbReference>
<comment type="cofactor">
    <cofactor evidence="15">
        <name>Mg(2+)</name>
        <dbReference type="ChEBI" id="CHEBI:18420"/>
    </cofactor>
    <text evidence="15">Binds 2 magnesium ions per tetramer.</text>
</comment>
<dbReference type="Gene3D" id="3.50.40.10">
    <property type="entry name" value="Phenylalanyl-trna Synthetase, Chain B, domain 3"/>
    <property type="match status" value="1"/>
</dbReference>
<organism evidence="20 21">
    <name type="scientific">Pararhodobacter oceanensis</name>
    <dbReference type="NCBI Taxonomy" id="2172121"/>
    <lineage>
        <taxon>Bacteria</taxon>
        <taxon>Pseudomonadati</taxon>
        <taxon>Pseudomonadota</taxon>
        <taxon>Alphaproteobacteria</taxon>
        <taxon>Rhodobacterales</taxon>
        <taxon>Paracoccaceae</taxon>
        <taxon>Pararhodobacter</taxon>
    </lineage>
</organism>
<reference evidence="20 21" key="1">
    <citation type="submission" date="2018-04" db="EMBL/GenBank/DDBJ databases">
        <title>Pararhodobacter oceanense sp. nov., isolated from marine intertidal sediment.</title>
        <authorList>
            <person name="Wang X.-L."/>
            <person name="Du Z.-J."/>
        </authorList>
    </citation>
    <scope>NUCLEOTIDE SEQUENCE [LARGE SCALE GENOMIC DNA]</scope>
    <source>
        <strain evidence="20 21">AM505</strain>
    </source>
</reference>
<dbReference type="Gene3D" id="2.40.50.140">
    <property type="entry name" value="Nucleic acid-binding proteins"/>
    <property type="match status" value="1"/>
</dbReference>
<evidence type="ECO:0000256" key="15">
    <source>
        <dbReference type="HAMAP-Rule" id="MF_00283"/>
    </source>
</evidence>
<dbReference type="InterPro" id="IPR020825">
    <property type="entry name" value="Phe-tRNA_synthase-like_B3/B4"/>
</dbReference>
<dbReference type="InterPro" id="IPR045864">
    <property type="entry name" value="aa-tRNA-synth_II/BPL/LPL"/>
</dbReference>
<keyword evidence="5 16" id="KW-0820">tRNA-binding</keyword>
<keyword evidence="6 15" id="KW-0436">Ligase</keyword>
<dbReference type="GO" id="GO:0000049">
    <property type="term" value="F:tRNA binding"/>
    <property type="evidence" value="ECO:0007669"/>
    <property type="project" value="UniProtKB-UniRule"/>
</dbReference>
<dbReference type="SMART" id="SM00873">
    <property type="entry name" value="B3_4"/>
    <property type="match status" value="1"/>
</dbReference>
<keyword evidence="8 15" id="KW-0547">Nucleotide-binding</keyword>
<dbReference type="PROSITE" id="PS51447">
    <property type="entry name" value="FDX_ACB"/>
    <property type="match status" value="1"/>
</dbReference>
<dbReference type="InterPro" id="IPR009061">
    <property type="entry name" value="DNA-bd_dom_put_sf"/>
</dbReference>
<keyword evidence="11 16" id="KW-0694">RNA-binding</keyword>
<dbReference type="HAMAP" id="MF_00283">
    <property type="entry name" value="Phe_tRNA_synth_beta1"/>
    <property type="match status" value="1"/>
</dbReference>
<dbReference type="OrthoDB" id="9805455at2"/>
<gene>
    <name evidence="15" type="primary">pheT</name>
    <name evidence="20" type="ORF">DDE20_03245</name>
</gene>
<keyword evidence="7 15" id="KW-0479">Metal-binding</keyword>
<dbReference type="GO" id="GO:0000287">
    <property type="term" value="F:magnesium ion binding"/>
    <property type="evidence" value="ECO:0007669"/>
    <property type="project" value="UniProtKB-UniRule"/>
</dbReference>
<evidence type="ECO:0000256" key="5">
    <source>
        <dbReference type="ARBA" id="ARBA00022555"/>
    </source>
</evidence>
<dbReference type="CDD" id="cd00769">
    <property type="entry name" value="PheRS_beta_core"/>
    <property type="match status" value="1"/>
</dbReference>
<dbReference type="SUPFAM" id="SSF56037">
    <property type="entry name" value="PheT/TilS domain"/>
    <property type="match status" value="1"/>
</dbReference>
<dbReference type="Gene3D" id="3.30.70.380">
    <property type="entry name" value="Ferrodoxin-fold anticodon-binding domain"/>
    <property type="match status" value="1"/>
</dbReference>
<dbReference type="Pfam" id="PF03147">
    <property type="entry name" value="FDX-ACB"/>
    <property type="match status" value="1"/>
</dbReference>
<evidence type="ECO:0000256" key="6">
    <source>
        <dbReference type="ARBA" id="ARBA00022598"/>
    </source>
</evidence>
<feature type="domain" description="B5" evidence="19">
    <location>
        <begin position="409"/>
        <end position="480"/>
    </location>
</feature>
<feature type="binding site" evidence="15">
    <location>
        <position position="468"/>
    </location>
    <ligand>
        <name>Mg(2+)</name>
        <dbReference type="ChEBI" id="CHEBI:18420"/>
        <note>shared with alpha subunit</note>
    </ligand>
</feature>
<feature type="binding site" evidence="15">
    <location>
        <position position="467"/>
    </location>
    <ligand>
        <name>Mg(2+)</name>
        <dbReference type="ChEBI" id="CHEBI:18420"/>
        <note>shared with alpha subunit</note>
    </ligand>
</feature>
<dbReference type="Pfam" id="PF01588">
    <property type="entry name" value="tRNA_bind"/>
    <property type="match status" value="1"/>
</dbReference>
<keyword evidence="4 15" id="KW-0963">Cytoplasm</keyword>
<dbReference type="Gene3D" id="3.30.56.10">
    <property type="match status" value="2"/>
</dbReference>
<keyword evidence="12 15" id="KW-0648">Protein biosynthesis</keyword>
<dbReference type="EC" id="6.1.1.20" evidence="15"/>
<keyword evidence="13 15" id="KW-0030">Aminoacyl-tRNA synthetase</keyword>
<dbReference type="InterPro" id="IPR036690">
    <property type="entry name" value="Fdx_antiC-bd_sf"/>
</dbReference>
<dbReference type="GO" id="GO:0009328">
    <property type="term" value="C:phenylalanine-tRNA ligase complex"/>
    <property type="evidence" value="ECO:0007669"/>
    <property type="project" value="TreeGrafter"/>
</dbReference>
<dbReference type="InterPro" id="IPR002547">
    <property type="entry name" value="tRNA-bd_dom"/>
</dbReference>
<evidence type="ECO:0000259" key="18">
    <source>
        <dbReference type="PROSITE" id="PS51447"/>
    </source>
</evidence>
<evidence type="ECO:0000313" key="21">
    <source>
        <dbReference type="Proteomes" id="UP000245911"/>
    </source>
</evidence>
<feature type="binding site" evidence="15">
    <location>
        <position position="464"/>
    </location>
    <ligand>
        <name>Mg(2+)</name>
        <dbReference type="ChEBI" id="CHEBI:18420"/>
        <note>shared with alpha subunit</note>
    </ligand>
</feature>
<evidence type="ECO:0000256" key="7">
    <source>
        <dbReference type="ARBA" id="ARBA00022723"/>
    </source>
</evidence>
<dbReference type="Proteomes" id="UP000245911">
    <property type="component" value="Unassembled WGS sequence"/>
</dbReference>
<dbReference type="InterPro" id="IPR005147">
    <property type="entry name" value="tRNA_synthase_B5-dom"/>
</dbReference>
<keyword evidence="21" id="KW-1185">Reference proteome</keyword>
<dbReference type="SUPFAM" id="SSF54991">
    <property type="entry name" value="Anticodon-binding domain of PheRS"/>
    <property type="match status" value="1"/>
</dbReference>
<dbReference type="InterPro" id="IPR033714">
    <property type="entry name" value="tRNA_bind_bactPheRS"/>
</dbReference>
<keyword evidence="10 15" id="KW-0460">Magnesium</keyword>
<dbReference type="AlphaFoldDB" id="A0A2T8HYQ4"/>
<comment type="caution">
    <text evidence="20">The sequence shown here is derived from an EMBL/GenBank/DDBJ whole genome shotgun (WGS) entry which is preliminary data.</text>
</comment>
<dbReference type="GO" id="GO:0005524">
    <property type="term" value="F:ATP binding"/>
    <property type="evidence" value="ECO:0007669"/>
    <property type="project" value="UniProtKB-UniRule"/>
</dbReference>
<evidence type="ECO:0000256" key="13">
    <source>
        <dbReference type="ARBA" id="ARBA00023146"/>
    </source>
</evidence>
<dbReference type="SUPFAM" id="SSF55681">
    <property type="entry name" value="Class II aaRS and biotin synthetases"/>
    <property type="match status" value="1"/>
</dbReference>
<dbReference type="Pfam" id="PF17759">
    <property type="entry name" value="tRNA_synthFbeta"/>
    <property type="match status" value="1"/>
</dbReference>
<dbReference type="InterPro" id="IPR041616">
    <property type="entry name" value="PheRS_beta_core"/>
</dbReference>
<comment type="similarity">
    <text evidence="2 15">Belongs to the phenylalanyl-tRNA synthetase beta subunit family. Type 1 subfamily.</text>
</comment>
<dbReference type="Gene3D" id="3.30.930.10">
    <property type="entry name" value="Bira Bifunctional Protein, Domain 2"/>
    <property type="match status" value="1"/>
</dbReference>
<comment type="catalytic activity">
    <reaction evidence="14 15">
        <text>tRNA(Phe) + L-phenylalanine + ATP = L-phenylalanyl-tRNA(Phe) + AMP + diphosphate + H(+)</text>
        <dbReference type="Rhea" id="RHEA:19413"/>
        <dbReference type="Rhea" id="RHEA-COMP:9668"/>
        <dbReference type="Rhea" id="RHEA-COMP:9699"/>
        <dbReference type="ChEBI" id="CHEBI:15378"/>
        <dbReference type="ChEBI" id="CHEBI:30616"/>
        <dbReference type="ChEBI" id="CHEBI:33019"/>
        <dbReference type="ChEBI" id="CHEBI:58095"/>
        <dbReference type="ChEBI" id="CHEBI:78442"/>
        <dbReference type="ChEBI" id="CHEBI:78531"/>
        <dbReference type="ChEBI" id="CHEBI:456215"/>
        <dbReference type="EC" id="6.1.1.20"/>
    </reaction>
</comment>
<evidence type="ECO:0000256" key="11">
    <source>
        <dbReference type="ARBA" id="ARBA00022884"/>
    </source>
</evidence>
<feature type="binding site" evidence="15">
    <location>
        <position position="458"/>
    </location>
    <ligand>
        <name>Mg(2+)</name>
        <dbReference type="ChEBI" id="CHEBI:18420"/>
        <note>shared with alpha subunit</note>
    </ligand>
</feature>
<keyword evidence="9 15" id="KW-0067">ATP-binding</keyword>
<sequence length="807" mass="85991">MKFTLSWLKEHLETDASLDQIVEALTDLGLEVEEVVDPVATLGAFRIARVIEAAQHPDADRLRLCRVETYPDGPEGAAEEVQVVCGAPNARTGMLGVFAPVGTHVPGTGVDLKPGVIRGQASNGMLCSERELELSDEHDGIIELPEDAPVGVRYIDYAGLNDPMIYIKITPNRPDALGVRGVARDLAARGLGTLKPLDVTPVEGQFASPLRVEIEASLKEKGCPLFAGRVIRGVKNGPSPLWLQQRLKAIGLRPISALVDITNFFTVALNRPLHAFDVGKLQGDLLRIHPVDGGEDIAALDDKTYTLQAAMMGISDAEGVASIAGIMGGERTGCTEETVDVFLESAYWDPITVATTGRALKINSDARYRFERGVDPDFTLPGLELATRMVMELCGGEPGDVVQDGAVPDTSRAYKFDATRVASLVGMEIPEAEQRATLEALGFTLDGDMATPPSWRPDVLGEADLVEEVARIASLSKLEGKPLLRPTPGVPAPILTPMQKRERLARRTIAELGYHECVTYSFIDRDSAQLFGGGSDAMSLQNPISSEMTHMRPDLLPGLLQAAARNQARGAMDLALFELGPVFSGGEPGEEAVHATGLLVGANAARDPHGSRRMVDLYDAKADAEVVLEALGAPARMQADRKVAEWFHPGRAGRLTLGPKLALATFGEVHPKVLKAYGIKGAAVAFSVLPAAVPLPRKATSTRAALVMNDLQAVDRDFAFVVDAEVEALSVVNAAQGADKALIERVSVFDVFAGEKAEAQMGAGKKSLAITVHLQPTAKTLTEEELATVSAKIIDKVAKATGGVLRG</sequence>
<dbReference type="RefSeq" id="WP_116556976.1">
    <property type="nucleotide sequence ID" value="NZ_QDKM01000001.1"/>
</dbReference>
<dbReference type="GO" id="GO:0006432">
    <property type="term" value="P:phenylalanyl-tRNA aminoacylation"/>
    <property type="evidence" value="ECO:0007669"/>
    <property type="project" value="UniProtKB-UniRule"/>
</dbReference>
<evidence type="ECO:0000256" key="9">
    <source>
        <dbReference type="ARBA" id="ARBA00022840"/>
    </source>
</evidence>
<dbReference type="Pfam" id="PF03484">
    <property type="entry name" value="B5"/>
    <property type="match status" value="1"/>
</dbReference>
<comment type="subunit">
    <text evidence="3 15">Tetramer of two alpha and two beta subunits.</text>
</comment>
<dbReference type="InterPro" id="IPR005121">
    <property type="entry name" value="Fdx_antiC-bd"/>
</dbReference>
<accession>A0A2T8HYQ4</accession>
<comment type="subcellular location">
    <subcellularLocation>
        <location evidence="1 15">Cytoplasm</location>
    </subcellularLocation>
</comment>
<protein>
    <recommendedName>
        <fullName evidence="15">Phenylalanine--tRNA ligase beta subunit</fullName>
        <ecNumber evidence="15">6.1.1.20</ecNumber>
    </recommendedName>
    <alternativeName>
        <fullName evidence="15">Phenylalanyl-tRNA synthetase beta subunit</fullName>
        <shortName evidence="15">PheRS</shortName>
    </alternativeName>
</protein>
<evidence type="ECO:0000256" key="8">
    <source>
        <dbReference type="ARBA" id="ARBA00022741"/>
    </source>
</evidence>
<dbReference type="GO" id="GO:0004826">
    <property type="term" value="F:phenylalanine-tRNA ligase activity"/>
    <property type="evidence" value="ECO:0007669"/>
    <property type="project" value="UniProtKB-UniRule"/>
</dbReference>
<dbReference type="NCBIfam" id="TIGR00472">
    <property type="entry name" value="pheT_bact"/>
    <property type="match status" value="1"/>
</dbReference>
<dbReference type="PROSITE" id="PS51483">
    <property type="entry name" value="B5"/>
    <property type="match status" value="1"/>
</dbReference>
<evidence type="ECO:0000256" key="16">
    <source>
        <dbReference type="PROSITE-ProRule" id="PRU00209"/>
    </source>
</evidence>
<dbReference type="InterPro" id="IPR004532">
    <property type="entry name" value="Phe-tRNA-ligase_IIc_bsu_bact"/>
</dbReference>
<proteinExistence type="inferred from homology"/>
<dbReference type="EMBL" id="QDKM01000001">
    <property type="protein sequence ID" value="PVH30558.1"/>
    <property type="molecule type" value="Genomic_DNA"/>
</dbReference>